<dbReference type="OrthoDB" id="5187529at2"/>
<feature type="transmembrane region" description="Helical" evidence="1">
    <location>
        <begin position="361"/>
        <end position="376"/>
    </location>
</feature>
<dbReference type="Proteomes" id="UP000266301">
    <property type="component" value="Chromosome"/>
</dbReference>
<keyword evidence="1" id="KW-0812">Transmembrane</keyword>
<name>A0A386H191_9CLOT</name>
<protein>
    <recommendedName>
        <fullName evidence="4">O-antigen ligase domain-containing protein</fullName>
    </recommendedName>
</protein>
<feature type="transmembrane region" description="Helical" evidence="1">
    <location>
        <begin position="10"/>
        <end position="26"/>
    </location>
</feature>
<feature type="transmembrane region" description="Helical" evidence="1">
    <location>
        <begin position="202"/>
        <end position="233"/>
    </location>
</feature>
<evidence type="ECO:0008006" key="4">
    <source>
        <dbReference type="Google" id="ProtNLM"/>
    </source>
</evidence>
<dbReference type="PANTHER" id="PTHR37422">
    <property type="entry name" value="TEICHURONIC ACID BIOSYNTHESIS PROTEIN TUAE"/>
    <property type="match status" value="1"/>
</dbReference>
<keyword evidence="1" id="KW-1133">Transmembrane helix</keyword>
<feature type="transmembrane region" description="Helical" evidence="1">
    <location>
        <begin position="245"/>
        <end position="269"/>
    </location>
</feature>
<feature type="transmembrane region" description="Helical" evidence="1">
    <location>
        <begin position="32"/>
        <end position="53"/>
    </location>
</feature>
<sequence>MNILKLKSDIINYLFIVAIFSAYSLFKISSFYVQIVFVCMIIIYFLSICFISFNREKMDTYIITLCFMIYLLLNWLTKSNATVTSLILVSFYFGLIFLTYRDIEENKFNKLIDIYIKVVSILAIYGIYQFFGRKYGLPFSDLRISQHMVGGFNWSNKINIANNTYYRSNAICLEPSFFSQYLAMNIGFLLVKFDNNLKDYKIIFLMIINFIALVMSFSGSGVLLLITILLWYFIKNISIKHMLKYLLIGALTITIIIMICLILNKVYLINNIISYFLSRINEFHKSKMSGSVRFRESYLNMMGLISQYPVFGKGIGSTFNWFEIRTSTIARVTSEIGILGIVLWILFLISLVNKNNIKNKYYNIILIFIFLGNILGENFATAFYWAFIYLVNCKIVFKNKK</sequence>
<proteinExistence type="predicted"/>
<dbReference type="AlphaFoldDB" id="A0A386H191"/>
<gene>
    <name evidence="2" type="ORF">D4Z93_01750</name>
</gene>
<evidence type="ECO:0000313" key="3">
    <source>
        <dbReference type="Proteomes" id="UP000266301"/>
    </source>
</evidence>
<evidence type="ECO:0000313" key="2">
    <source>
        <dbReference type="EMBL" id="AYD39333.1"/>
    </source>
</evidence>
<dbReference type="PANTHER" id="PTHR37422:SF17">
    <property type="entry name" value="O-ANTIGEN LIGASE"/>
    <property type="match status" value="1"/>
</dbReference>
<reference evidence="2 3" key="1">
    <citation type="journal article" date="2019" name="Int. J. Syst. Evol. Microbiol.">
        <title>Clostridium fermenticellae sp. nov., isolated from the mud in a fermentation cellar for the production of the Chinese liquor, baijiu.</title>
        <authorList>
            <person name="Xu P.X."/>
            <person name="Chai L.J."/>
            <person name="Qiu T."/>
            <person name="Zhang X.J."/>
            <person name="Lu Z.M."/>
            <person name="Xiao C."/>
            <person name="Wang S.T."/>
            <person name="Shen C.H."/>
            <person name="Shi J.S."/>
            <person name="Xu Z.H."/>
        </authorList>
    </citation>
    <scope>NUCLEOTIDE SEQUENCE [LARGE SCALE GENOMIC DNA]</scope>
    <source>
        <strain evidence="2 3">JN500901</strain>
    </source>
</reference>
<dbReference type="EMBL" id="CP032416">
    <property type="protein sequence ID" value="AYD39333.1"/>
    <property type="molecule type" value="Genomic_DNA"/>
</dbReference>
<keyword evidence="1" id="KW-0472">Membrane</keyword>
<evidence type="ECO:0000256" key="1">
    <source>
        <dbReference type="SAM" id="Phobius"/>
    </source>
</evidence>
<feature type="transmembrane region" description="Helical" evidence="1">
    <location>
        <begin position="83"/>
        <end position="100"/>
    </location>
</feature>
<keyword evidence="3" id="KW-1185">Reference proteome</keyword>
<organism evidence="2 3">
    <name type="scientific">Clostridium fermenticellae</name>
    <dbReference type="NCBI Taxonomy" id="2068654"/>
    <lineage>
        <taxon>Bacteria</taxon>
        <taxon>Bacillati</taxon>
        <taxon>Bacillota</taxon>
        <taxon>Clostridia</taxon>
        <taxon>Eubacteriales</taxon>
        <taxon>Clostridiaceae</taxon>
        <taxon>Clostridium</taxon>
    </lineage>
</organism>
<dbReference type="InterPro" id="IPR051533">
    <property type="entry name" value="WaaL-like"/>
</dbReference>
<dbReference type="KEGG" id="cfer:D4Z93_01750"/>
<feature type="transmembrane region" description="Helical" evidence="1">
    <location>
        <begin position="60"/>
        <end position="77"/>
    </location>
</feature>
<feature type="transmembrane region" description="Helical" evidence="1">
    <location>
        <begin position="112"/>
        <end position="131"/>
    </location>
</feature>
<feature type="transmembrane region" description="Helical" evidence="1">
    <location>
        <begin position="329"/>
        <end position="349"/>
    </location>
</feature>
<dbReference type="RefSeq" id="WP_119970042.1">
    <property type="nucleotide sequence ID" value="NZ_CP032416.1"/>
</dbReference>
<accession>A0A386H191</accession>